<evidence type="ECO:0000313" key="3">
    <source>
        <dbReference type="Proteomes" id="UP000199607"/>
    </source>
</evidence>
<feature type="transmembrane region" description="Helical" evidence="1">
    <location>
        <begin position="50"/>
        <end position="76"/>
    </location>
</feature>
<dbReference type="RefSeq" id="WP_089864251.1">
    <property type="nucleotide sequence ID" value="NZ_FOTC01000001.1"/>
</dbReference>
<dbReference type="Proteomes" id="UP000199607">
    <property type="component" value="Unassembled WGS sequence"/>
</dbReference>
<keyword evidence="1" id="KW-1133">Transmembrane helix</keyword>
<dbReference type="AlphaFoldDB" id="A0A1I4AQQ0"/>
<keyword evidence="3" id="KW-1185">Reference proteome</keyword>
<name>A0A1I4AQQ0_9EURY</name>
<keyword evidence="1" id="KW-0472">Membrane</keyword>
<evidence type="ECO:0000313" key="2">
    <source>
        <dbReference type="EMBL" id="SFK58858.1"/>
    </source>
</evidence>
<accession>A0A1I4AQQ0</accession>
<evidence type="ECO:0000256" key="1">
    <source>
        <dbReference type="SAM" id="Phobius"/>
    </source>
</evidence>
<feature type="transmembrane region" description="Helical" evidence="1">
    <location>
        <begin position="238"/>
        <end position="256"/>
    </location>
</feature>
<dbReference type="STRING" id="553466.SAMN04487950_0050"/>
<reference evidence="3" key="1">
    <citation type="submission" date="2016-10" db="EMBL/GenBank/DDBJ databases">
        <authorList>
            <person name="Varghese N."/>
            <person name="Submissions S."/>
        </authorList>
    </citation>
    <scope>NUCLEOTIDE SEQUENCE [LARGE SCALE GENOMIC DNA]</scope>
    <source>
        <strain evidence="3">CGMCC 1.7738</strain>
    </source>
</reference>
<gene>
    <name evidence="2" type="ORF">SAMN04487950_0050</name>
</gene>
<protein>
    <submittedName>
        <fullName evidence="2">Uncharacterized protein</fullName>
    </submittedName>
</protein>
<dbReference type="EMBL" id="FOTC01000001">
    <property type="protein sequence ID" value="SFK58858.1"/>
    <property type="molecule type" value="Genomic_DNA"/>
</dbReference>
<feature type="transmembrane region" description="Helical" evidence="1">
    <location>
        <begin position="97"/>
        <end position="115"/>
    </location>
</feature>
<sequence>MVPSHVEWSGRRPDRLASAVRHVGAGVFVVLGLFVTYVFARLVLGGVSQFVLFFVVTLLVGGPFSLLYLWYALRYGENDEGRMLRNFLAGLRRRLRLRWLVVTTPVAALVLYGAALAPWLLFVYLPLGIAVWVVVRVGQTGGTLDTESGVLVRRDEERDERRVEYDLGRLRSFRSVRLGPYVVCLFRYGRDRSLNDPFGVVVPADAFETLRPALRALTERNESDDESTESRTVTPERVVLVGFALTFFGVAAVLATSDVPRAIGLSWFVGAWGLLFVFFAWTA</sequence>
<organism evidence="2 3">
    <name type="scientific">Halogranum rubrum</name>
    <dbReference type="NCBI Taxonomy" id="553466"/>
    <lineage>
        <taxon>Archaea</taxon>
        <taxon>Methanobacteriati</taxon>
        <taxon>Methanobacteriota</taxon>
        <taxon>Stenosarchaea group</taxon>
        <taxon>Halobacteria</taxon>
        <taxon>Halobacteriales</taxon>
        <taxon>Haloferacaceae</taxon>
    </lineage>
</organism>
<proteinExistence type="predicted"/>
<feature type="transmembrane region" description="Helical" evidence="1">
    <location>
        <begin position="20"/>
        <end position="44"/>
    </location>
</feature>
<keyword evidence="1" id="KW-0812">Transmembrane</keyword>
<feature type="transmembrane region" description="Helical" evidence="1">
    <location>
        <begin position="121"/>
        <end position="138"/>
    </location>
</feature>
<feature type="transmembrane region" description="Helical" evidence="1">
    <location>
        <begin position="262"/>
        <end position="281"/>
    </location>
</feature>